<dbReference type="Pfam" id="PF03702">
    <property type="entry name" value="AnmK"/>
    <property type="match status" value="1"/>
</dbReference>
<keyword evidence="1" id="KW-0418">Kinase</keyword>
<proteinExistence type="predicted"/>
<dbReference type="AlphaFoldDB" id="A0A1R0H5R8"/>
<comment type="caution">
    <text evidence="1">The sequence shown here is derived from an EMBL/GenBank/DDBJ whole genome shotgun (WGS) entry which is preliminary data.</text>
</comment>
<accession>A0A1R0H5R8</accession>
<dbReference type="PANTHER" id="PTHR30605">
    <property type="entry name" value="ANHYDRO-N-ACETYLMURAMIC ACID KINASE"/>
    <property type="match status" value="1"/>
</dbReference>
<dbReference type="GO" id="GO:0016773">
    <property type="term" value="F:phosphotransferase activity, alcohol group as acceptor"/>
    <property type="evidence" value="ECO:0007669"/>
    <property type="project" value="InterPro"/>
</dbReference>
<dbReference type="GO" id="GO:0006040">
    <property type="term" value="P:amino sugar metabolic process"/>
    <property type="evidence" value="ECO:0007669"/>
    <property type="project" value="InterPro"/>
</dbReference>
<dbReference type="SUPFAM" id="SSF53067">
    <property type="entry name" value="Actin-like ATPase domain"/>
    <property type="match status" value="1"/>
</dbReference>
<sequence length="358" mass="39069">MINLGTCDLSELTQLNFIIGHAFSDAIEEFLKREGLSLEEIDLIASHGQTLWHQVDLSSEVKSTLQNGESSIIMSRLGKTVVSDMRVADMAFGGQGAPLTSFLDVVLFATEGKTRAFQNLGGISNTTIITMKDGIVEAVAFDQGPANVLIDYAVRHYTKEESQYDKDGEMARKGTVNEALLKSLLEHPYYKQAIPKTTGRELFSDAYGADIIRRGEELGLSKEDIVATITQLTVDSVVRSYRDFHKGHIDEILVHGGGAFNPVIMEGFRVGLPGTNISQVSTENTGLPADCKEAVMFALIGHECIFGRPGQIPTCTGASQHTILGKITPGSNYLDLIKKVVKSGVQERDKTTQLKIIY</sequence>
<organism evidence="1 2">
    <name type="scientific">Smittium mucronatum</name>
    <dbReference type="NCBI Taxonomy" id="133383"/>
    <lineage>
        <taxon>Eukaryota</taxon>
        <taxon>Fungi</taxon>
        <taxon>Fungi incertae sedis</taxon>
        <taxon>Zoopagomycota</taxon>
        <taxon>Kickxellomycotina</taxon>
        <taxon>Harpellomycetes</taxon>
        <taxon>Harpellales</taxon>
        <taxon>Legeriomycetaceae</taxon>
        <taxon>Smittium</taxon>
    </lineage>
</organism>
<protein>
    <submittedName>
        <fullName evidence="1">Anhydro-N-acetylmuramic acid kinase</fullName>
    </submittedName>
</protein>
<gene>
    <name evidence="1" type="ORF">AYI68_g1403</name>
</gene>
<dbReference type="Proteomes" id="UP000187455">
    <property type="component" value="Unassembled WGS sequence"/>
</dbReference>
<dbReference type="EMBL" id="LSSL01000499">
    <property type="protein sequence ID" value="OLY84431.1"/>
    <property type="molecule type" value="Genomic_DNA"/>
</dbReference>
<dbReference type="GO" id="GO:0009254">
    <property type="term" value="P:peptidoglycan turnover"/>
    <property type="evidence" value="ECO:0007669"/>
    <property type="project" value="InterPro"/>
</dbReference>
<dbReference type="PANTHER" id="PTHR30605:SF0">
    <property type="entry name" value="ANHYDRO-N-ACETYLMURAMIC ACID KINASE"/>
    <property type="match status" value="1"/>
</dbReference>
<evidence type="ECO:0000313" key="1">
    <source>
        <dbReference type="EMBL" id="OLY84431.1"/>
    </source>
</evidence>
<keyword evidence="1" id="KW-0808">Transferase</keyword>
<dbReference type="GO" id="GO:0005524">
    <property type="term" value="F:ATP binding"/>
    <property type="evidence" value="ECO:0007669"/>
    <property type="project" value="InterPro"/>
</dbReference>
<name>A0A1R0H5R8_9FUNG</name>
<keyword evidence="2" id="KW-1185">Reference proteome</keyword>
<dbReference type="OrthoDB" id="5427593at2759"/>
<dbReference type="STRING" id="133383.A0A1R0H5R8"/>
<dbReference type="GO" id="GO:0016301">
    <property type="term" value="F:kinase activity"/>
    <property type="evidence" value="ECO:0007669"/>
    <property type="project" value="UniProtKB-KW"/>
</dbReference>
<reference evidence="1 2" key="1">
    <citation type="journal article" date="2016" name="Mol. Biol. Evol.">
        <title>Genome-Wide Survey of Gut Fungi (Harpellales) Reveals the First Horizontally Transferred Ubiquitin Gene from a Mosquito Host.</title>
        <authorList>
            <person name="Wang Y."/>
            <person name="White M.M."/>
            <person name="Kvist S."/>
            <person name="Moncalvo J.M."/>
        </authorList>
    </citation>
    <scope>NUCLEOTIDE SEQUENCE [LARGE SCALE GENOMIC DNA]</scope>
    <source>
        <strain evidence="1 2">ALG-7-W6</strain>
    </source>
</reference>
<dbReference type="InterPro" id="IPR043129">
    <property type="entry name" value="ATPase_NBD"/>
</dbReference>
<dbReference type="Gene3D" id="3.30.420.40">
    <property type="match status" value="2"/>
</dbReference>
<evidence type="ECO:0000313" key="2">
    <source>
        <dbReference type="Proteomes" id="UP000187455"/>
    </source>
</evidence>
<dbReference type="InterPro" id="IPR005338">
    <property type="entry name" value="Anhydro_N_Ac-Mur_kinase"/>
</dbReference>